<proteinExistence type="predicted"/>
<accession>A0A285PUD1</accession>
<dbReference type="RefSeq" id="WP_096240777.1">
    <property type="nucleotide sequence ID" value="NZ_LT907978.1"/>
</dbReference>
<organism evidence="1 2">
    <name type="scientific">Anaerobutyricum hallii</name>
    <dbReference type="NCBI Taxonomy" id="39488"/>
    <lineage>
        <taxon>Bacteria</taxon>
        <taxon>Bacillati</taxon>
        <taxon>Bacillota</taxon>
        <taxon>Clostridia</taxon>
        <taxon>Lachnospirales</taxon>
        <taxon>Lachnospiraceae</taxon>
        <taxon>Anaerobutyricum</taxon>
    </lineage>
</organism>
<protein>
    <submittedName>
        <fullName evidence="1">Uncharacterized protein</fullName>
    </submittedName>
</protein>
<dbReference type="EMBL" id="LT907978">
    <property type="protein sequence ID" value="SOB72802.1"/>
    <property type="molecule type" value="Genomic_DNA"/>
</dbReference>
<gene>
    <name evidence="1" type="ORF">EHLA_2171</name>
</gene>
<dbReference type="AlphaFoldDB" id="A0A285PUD1"/>
<reference evidence="2" key="1">
    <citation type="submission" date="2017-09" db="EMBL/GenBank/DDBJ databases">
        <authorList>
            <person name="Shetty A S."/>
        </authorList>
    </citation>
    <scope>NUCLEOTIDE SEQUENCE [LARGE SCALE GENOMIC DNA]</scope>
</reference>
<dbReference type="Proteomes" id="UP000217549">
    <property type="component" value="Chromosome I"/>
</dbReference>
<dbReference type="KEGG" id="ehl:EHLA_2171"/>
<sequence length="337" mass="37623">MDWSKGFSTRYILTTVDPKTWTDQKEFEFTEGSIDRDSTSDLRESASVTMTEKITDNECWVRIYLQARQGGSGAKVALFTGLTAFPERKLDGVRETYNIDCYSVLKPADDVILPRGYYAPAGSGAKQIKNLLNDCIPAPVYVEGTSPITTDNIVAEDGETRLTMALHILDAIGWRMRILGDGSIVICANDNNGSLTVGINTNDIVECDVTDTFNWYDTPNCFMAIHDDYGAAIARDDSPDSYLSTVSRGREVWKSETGVELSSGENIAAYAVRKLKELQNPARTIQYSRRFFEDVLLGDVVFLNYPRHNLTGKFRIISQSLSLEHGCRTKEEVESIE</sequence>
<keyword evidence="2" id="KW-1185">Reference proteome</keyword>
<evidence type="ECO:0000313" key="1">
    <source>
        <dbReference type="EMBL" id="SOB72802.1"/>
    </source>
</evidence>
<name>A0A285PUD1_9FIRM</name>
<evidence type="ECO:0000313" key="2">
    <source>
        <dbReference type="Proteomes" id="UP000217549"/>
    </source>
</evidence>